<dbReference type="AlphaFoldDB" id="A0AAV8XAM6"/>
<organism evidence="1 2">
    <name type="scientific">Aromia moschata</name>
    <dbReference type="NCBI Taxonomy" id="1265417"/>
    <lineage>
        <taxon>Eukaryota</taxon>
        <taxon>Metazoa</taxon>
        <taxon>Ecdysozoa</taxon>
        <taxon>Arthropoda</taxon>
        <taxon>Hexapoda</taxon>
        <taxon>Insecta</taxon>
        <taxon>Pterygota</taxon>
        <taxon>Neoptera</taxon>
        <taxon>Endopterygota</taxon>
        <taxon>Coleoptera</taxon>
        <taxon>Polyphaga</taxon>
        <taxon>Cucujiformia</taxon>
        <taxon>Chrysomeloidea</taxon>
        <taxon>Cerambycidae</taxon>
        <taxon>Cerambycinae</taxon>
        <taxon>Callichromatini</taxon>
        <taxon>Aromia</taxon>
    </lineage>
</organism>
<gene>
    <name evidence="1" type="ORF">NQ318_000690</name>
</gene>
<accession>A0AAV8XAM6</accession>
<evidence type="ECO:0000313" key="1">
    <source>
        <dbReference type="EMBL" id="KAJ8936029.1"/>
    </source>
</evidence>
<evidence type="ECO:0000313" key="2">
    <source>
        <dbReference type="Proteomes" id="UP001162162"/>
    </source>
</evidence>
<evidence type="ECO:0008006" key="3">
    <source>
        <dbReference type="Google" id="ProtNLM"/>
    </source>
</evidence>
<name>A0AAV8XAM6_9CUCU</name>
<comment type="caution">
    <text evidence="1">The sequence shown here is derived from an EMBL/GenBank/DDBJ whole genome shotgun (WGS) entry which is preliminary data.</text>
</comment>
<reference evidence="1" key="1">
    <citation type="journal article" date="2023" name="Insect Mol. Biol.">
        <title>Genome sequencing provides insights into the evolution of gene families encoding plant cell wall-degrading enzymes in longhorned beetles.</title>
        <authorList>
            <person name="Shin N.R."/>
            <person name="Okamura Y."/>
            <person name="Kirsch R."/>
            <person name="Pauchet Y."/>
        </authorList>
    </citation>
    <scope>NUCLEOTIDE SEQUENCE</scope>
    <source>
        <strain evidence="1">AMC_N1</strain>
    </source>
</reference>
<dbReference type="Proteomes" id="UP001162162">
    <property type="component" value="Unassembled WGS sequence"/>
</dbReference>
<protein>
    <recommendedName>
        <fullName evidence="3">Reverse transcriptase zinc-binding domain-containing protein</fullName>
    </recommendedName>
</protein>
<proteinExistence type="predicted"/>
<keyword evidence="2" id="KW-1185">Reference proteome</keyword>
<sequence>MQTLRIFMEVPPSVIQKNFKCSIMVTINWNQNPIGHGLSQKLMDFHNVSKPAEMDVGLFTGYCPLMRHLTTIGVKNDPDCRRCGEEEETSFHILYECPALAAGIRTLGL</sequence>
<dbReference type="EMBL" id="JAPWTK010000798">
    <property type="protein sequence ID" value="KAJ8936029.1"/>
    <property type="molecule type" value="Genomic_DNA"/>
</dbReference>